<gene>
    <name evidence="1" type="ORF">GWI33_010601</name>
</gene>
<evidence type="ECO:0000313" key="2">
    <source>
        <dbReference type="Proteomes" id="UP000625711"/>
    </source>
</evidence>
<organism evidence="1 2">
    <name type="scientific">Rhynchophorus ferrugineus</name>
    <name type="common">Red palm weevil</name>
    <name type="synonym">Curculio ferrugineus</name>
    <dbReference type="NCBI Taxonomy" id="354439"/>
    <lineage>
        <taxon>Eukaryota</taxon>
        <taxon>Metazoa</taxon>
        <taxon>Ecdysozoa</taxon>
        <taxon>Arthropoda</taxon>
        <taxon>Hexapoda</taxon>
        <taxon>Insecta</taxon>
        <taxon>Pterygota</taxon>
        <taxon>Neoptera</taxon>
        <taxon>Endopterygota</taxon>
        <taxon>Coleoptera</taxon>
        <taxon>Polyphaga</taxon>
        <taxon>Cucujiformia</taxon>
        <taxon>Curculionidae</taxon>
        <taxon>Dryophthorinae</taxon>
        <taxon>Rhynchophorus</taxon>
    </lineage>
</organism>
<evidence type="ECO:0000313" key="1">
    <source>
        <dbReference type="EMBL" id="KAF7285503.1"/>
    </source>
</evidence>
<name>A0A834IX59_RHYFE</name>
<accession>A0A834IX59</accession>
<proteinExistence type="predicted"/>
<keyword evidence="2" id="KW-1185">Reference proteome</keyword>
<dbReference type="AlphaFoldDB" id="A0A834IX59"/>
<protein>
    <submittedName>
        <fullName evidence="1">Uncharacterized protein</fullName>
    </submittedName>
</protein>
<comment type="caution">
    <text evidence="1">The sequence shown here is derived from an EMBL/GenBank/DDBJ whole genome shotgun (WGS) entry which is preliminary data.</text>
</comment>
<dbReference type="Proteomes" id="UP000625711">
    <property type="component" value="Unassembled WGS sequence"/>
</dbReference>
<sequence>MILSDGSVYYLITELCEKYFNNPGKVRYLRSNCYELLLGKKLYKNPREYKDLEGAVDPSIHLLGWCYTLIHHYDRKEVADNLQRATEQLKNDYGADVETFNRILTFLLCLKSVPKKDSNKLDLSSLPEIDENVLNLNQLFKLPAPLLYESRSLEIFELDKRFTRSSNKFDQTADKLLVKDHVVLFDEEEIGSIMVVVPQTKKSHFCQSLVSYRLSGLKI</sequence>
<dbReference type="EMBL" id="JAACXV010000053">
    <property type="protein sequence ID" value="KAF7285503.1"/>
    <property type="molecule type" value="Genomic_DNA"/>
</dbReference>
<reference evidence="1" key="1">
    <citation type="submission" date="2020-08" db="EMBL/GenBank/DDBJ databases">
        <title>Genome sequencing and assembly of the red palm weevil Rhynchophorus ferrugineus.</title>
        <authorList>
            <person name="Dias G.B."/>
            <person name="Bergman C.M."/>
            <person name="Manee M."/>
        </authorList>
    </citation>
    <scope>NUCLEOTIDE SEQUENCE</scope>
    <source>
        <strain evidence="1">AA-2017</strain>
        <tissue evidence="1">Whole larva</tissue>
    </source>
</reference>